<name>A0A9Q1HJR4_HOLLE</name>
<feature type="transmembrane region" description="Helical" evidence="6">
    <location>
        <begin position="322"/>
        <end position="344"/>
    </location>
</feature>
<feature type="transmembrane region" description="Helical" evidence="6">
    <location>
        <begin position="105"/>
        <end position="128"/>
    </location>
</feature>
<reference evidence="8" key="1">
    <citation type="submission" date="2021-10" db="EMBL/GenBank/DDBJ databases">
        <title>Tropical sea cucumber genome reveals ecological adaptation and Cuvierian tubules defense mechanism.</title>
        <authorList>
            <person name="Chen T."/>
        </authorList>
    </citation>
    <scope>NUCLEOTIDE SEQUENCE</scope>
    <source>
        <strain evidence="8">Nanhai2018</strain>
        <tissue evidence="8">Muscle</tissue>
    </source>
</reference>
<evidence type="ECO:0000256" key="1">
    <source>
        <dbReference type="ARBA" id="ARBA00004370"/>
    </source>
</evidence>
<feature type="domain" description="G-protein coupled receptors family 1 profile" evidence="7">
    <location>
        <begin position="47"/>
        <end position="375"/>
    </location>
</feature>
<evidence type="ECO:0000313" key="8">
    <source>
        <dbReference type="EMBL" id="KAJ8047656.1"/>
    </source>
</evidence>
<comment type="caution">
    <text evidence="8">The sequence shown here is derived from an EMBL/GenBank/DDBJ whole genome shotgun (WGS) entry which is preliminary data.</text>
</comment>
<dbReference type="Proteomes" id="UP001152320">
    <property type="component" value="Chromosome 2"/>
</dbReference>
<dbReference type="GO" id="GO:0016020">
    <property type="term" value="C:membrane"/>
    <property type="evidence" value="ECO:0007669"/>
    <property type="project" value="UniProtKB-SubCell"/>
</dbReference>
<dbReference type="PANTHER" id="PTHR45698:SF1">
    <property type="entry name" value="TRACE AMINE-ASSOCIATED RECEPTOR 13C-LIKE"/>
    <property type="match status" value="1"/>
</dbReference>
<organism evidence="8 9">
    <name type="scientific">Holothuria leucospilota</name>
    <name type="common">Black long sea cucumber</name>
    <name type="synonym">Mertensiothuria leucospilota</name>
    <dbReference type="NCBI Taxonomy" id="206669"/>
    <lineage>
        <taxon>Eukaryota</taxon>
        <taxon>Metazoa</taxon>
        <taxon>Echinodermata</taxon>
        <taxon>Eleutherozoa</taxon>
        <taxon>Echinozoa</taxon>
        <taxon>Holothuroidea</taxon>
        <taxon>Aspidochirotacea</taxon>
        <taxon>Aspidochirotida</taxon>
        <taxon>Holothuriidae</taxon>
        <taxon>Holothuria</taxon>
    </lineage>
</organism>
<feature type="region of interest" description="Disordered" evidence="5">
    <location>
        <begin position="1"/>
        <end position="22"/>
    </location>
</feature>
<dbReference type="SUPFAM" id="SSF81321">
    <property type="entry name" value="Family A G protein-coupled receptor-like"/>
    <property type="match status" value="1"/>
</dbReference>
<dbReference type="GO" id="GO:0004930">
    <property type="term" value="F:G protein-coupled receptor activity"/>
    <property type="evidence" value="ECO:0007669"/>
    <property type="project" value="InterPro"/>
</dbReference>
<dbReference type="InterPro" id="IPR000276">
    <property type="entry name" value="GPCR_Rhodpsn"/>
</dbReference>
<evidence type="ECO:0000313" key="9">
    <source>
        <dbReference type="Proteomes" id="UP001152320"/>
    </source>
</evidence>
<evidence type="ECO:0000256" key="4">
    <source>
        <dbReference type="ARBA" id="ARBA00023136"/>
    </source>
</evidence>
<dbReference type="CDD" id="cd00637">
    <property type="entry name" value="7tm_classA_rhodopsin-like"/>
    <property type="match status" value="1"/>
</dbReference>
<protein>
    <submittedName>
        <fullName evidence="8">Histamine H4 receptor</fullName>
    </submittedName>
</protein>
<dbReference type="InterPro" id="IPR017452">
    <property type="entry name" value="GPCR_Rhodpsn_7TM"/>
</dbReference>
<dbReference type="PRINTS" id="PR00237">
    <property type="entry name" value="GPCRRHODOPSN"/>
</dbReference>
<dbReference type="Pfam" id="PF00001">
    <property type="entry name" value="7tm_1"/>
    <property type="match status" value="1"/>
</dbReference>
<feature type="transmembrane region" description="Helical" evidence="6">
    <location>
        <begin position="356"/>
        <end position="377"/>
    </location>
</feature>
<evidence type="ECO:0000259" key="7">
    <source>
        <dbReference type="PROSITE" id="PS50262"/>
    </source>
</evidence>
<evidence type="ECO:0000256" key="3">
    <source>
        <dbReference type="ARBA" id="ARBA00022989"/>
    </source>
</evidence>
<proteinExistence type="predicted"/>
<evidence type="ECO:0000256" key="2">
    <source>
        <dbReference type="ARBA" id="ARBA00022692"/>
    </source>
</evidence>
<dbReference type="EMBL" id="JAIZAY010000002">
    <property type="protein sequence ID" value="KAJ8047656.1"/>
    <property type="molecule type" value="Genomic_DNA"/>
</dbReference>
<evidence type="ECO:0000256" key="5">
    <source>
        <dbReference type="SAM" id="MobiDB-lite"/>
    </source>
</evidence>
<dbReference type="PROSITE" id="PS50262">
    <property type="entry name" value="G_PROTEIN_RECEP_F1_2"/>
    <property type="match status" value="1"/>
</dbReference>
<feature type="transmembrane region" description="Helical" evidence="6">
    <location>
        <begin position="32"/>
        <end position="58"/>
    </location>
</feature>
<comment type="subcellular location">
    <subcellularLocation>
        <location evidence="1">Membrane</location>
    </subcellularLocation>
</comment>
<keyword evidence="8" id="KW-0675">Receptor</keyword>
<dbReference type="PANTHER" id="PTHR45698">
    <property type="entry name" value="TRACE AMINE-ASSOCIATED RECEPTOR 19N-RELATED"/>
    <property type="match status" value="1"/>
</dbReference>
<evidence type="ECO:0000256" key="6">
    <source>
        <dbReference type="SAM" id="Phobius"/>
    </source>
</evidence>
<keyword evidence="2 6" id="KW-0812">Transmembrane</keyword>
<feature type="compositionally biased region" description="Acidic residues" evidence="5">
    <location>
        <begin position="1"/>
        <end position="10"/>
    </location>
</feature>
<keyword evidence="9" id="KW-1185">Reference proteome</keyword>
<feature type="transmembrane region" description="Helical" evidence="6">
    <location>
        <begin position="149"/>
        <end position="171"/>
    </location>
</feature>
<accession>A0A9Q1HJR4</accession>
<sequence>MNTTPGEEENCFTQPSSYSNPLSHLTSETSKFLVIAYVIVGCVAIVGNGLIVVAFVTSKGIKQLHFNSYIFNRAITDFLIGSVYVPLFVLNLLGEHEVIEHGRLVALGATASFSFRNTTIILTMLMTIDRYRLVSDAIKYTRKQSRKKIRIEVALTWLFSVLVAVFYIHLFDLAYIALMNCENNGLLYLDLIITAFITFVLPFSVLLTLNAVVFYKLYVRLKGFSTKGSATSLQLSKVEATDHVVEKHKMESKFREGKSGGQSGVTCTSTCIGVSDATQKSHLAVPNRQRVQCDNGKDHVKPSAKILLSPTLRKLKRAGGQLFLIVFVFFICWLPHHVSFLYVASKNLELDDSLAWTIWLELLTVVNSATNPLLYIITCKRYQKQILYILGFKSNSYRSTH</sequence>
<feature type="transmembrane region" description="Helical" evidence="6">
    <location>
        <begin position="70"/>
        <end position="93"/>
    </location>
</feature>
<feature type="compositionally biased region" description="Polar residues" evidence="5">
    <location>
        <begin position="11"/>
        <end position="22"/>
    </location>
</feature>
<dbReference type="AlphaFoldDB" id="A0A9Q1HJR4"/>
<dbReference type="Gene3D" id="1.20.1070.10">
    <property type="entry name" value="Rhodopsin 7-helix transmembrane proteins"/>
    <property type="match status" value="1"/>
</dbReference>
<keyword evidence="3 6" id="KW-1133">Transmembrane helix</keyword>
<keyword evidence="4 6" id="KW-0472">Membrane</keyword>
<gene>
    <name evidence="8" type="ORF">HOLleu_06707</name>
</gene>
<dbReference type="OrthoDB" id="6163051at2759"/>
<feature type="transmembrane region" description="Helical" evidence="6">
    <location>
        <begin position="191"/>
        <end position="215"/>
    </location>
</feature>